<reference evidence="2" key="1">
    <citation type="journal article" date="2016" name="Proc. Natl. Acad. Sci. U.S.A.">
        <title>Lipid metabolic changes in an early divergent fungus govern the establishment of a mutualistic symbiosis with endobacteria.</title>
        <authorList>
            <person name="Lastovetsky O.A."/>
            <person name="Gaspar M.L."/>
            <person name="Mondo S.J."/>
            <person name="LaButti K.M."/>
            <person name="Sandor L."/>
            <person name="Grigoriev I.V."/>
            <person name="Henry S.A."/>
            <person name="Pawlowska T.E."/>
        </authorList>
    </citation>
    <scope>NUCLEOTIDE SEQUENCE [LARGE SCALE GENOMIC DNA]</scope>
    <source>
        <strain evidence="2">ATCC 52814</strain>
    </source>
</reference>
<accession>A0A1X0R9C8</accession>
<keyword evidence="1" id="KW-0732">Signal</keyword>
<evidence type="ECO:0000313" key="2">
    <source>
        <dbReference type="EMBL" id="ORE08574.1"/>
    </source>
</evidence>
<protein>
    <recommendedName>
        <fullName evidence="3">Secreted protein</fullName>
    </recommendedName>
</protein>
<dbReference type="Proteomes" id="UP000242414">
    <property type="component" value="Unassembled WGS sequence"/>
</dbReference>
<feature type="chain" id="PRO_5013207755" description="Secreted protein" evidence="1">
    <location>
        <begin position="24"/>
        <end position="103"/>
    </location>
</feature>
<organism evidence="2">
    <name type="scientific">Rhizopus microsporus var. microsporus</name>
    <dbReference type="NCBI Taxonomy" id="86635"/>
    <lineage>
        <taxon>Eukaryota</taxon>
        <taxon>Fungi</taxon>
        <taxon>Fungi incertae sedis</taxon>
        <taxon>Mucoromycota</taxon>
        <taxon>Mucoromycotina</taxon>
        <taxon>Mucoromycetes</taxon>
        <taxon>Mucorales</taxon>
        <taxon>Mucorineae</taxon>
        <taxon>Rhizopodaceae</taxon>
        <taxon>Rhizopus</taxon>
    </lineage>
</organism>
<proteinExistence type="predicted"/>
<sequence>MTNPPLSLLLLFLLLLLYQPIRSYHRRSITVNNNILIQVNCLSLSMTRCLYPNTFRDNQIIHCKHNNGDHNNSIHPTHFVTIGSLQQRAIKKRLYKVWQKSLK</sequence>
<feature type="signal peptide" evidence="1">
    <location>
        <begin position="1"/>
        <end position="23"/>
    </location>
</feature>
<name>A0A1X0R9C8_RHIZD</name>
<evidence type="ECO:0000256" key="1">
    <source>
        <dbReference type="SAM" id="SignalP"/>
    </source>
</evidence>
<gene>
    <name evidence="2" type="ORF">BCV72DRAFT_224679</name>
</gene>
<evidence type="ECO:0008006" key="3">
    <source>
        <dbReference type="Google" id="ProtNLM"/>
    </source>
</evidence>
<dbReference type="EMBL" id="KV921886">
    <property type="protein sequence ID" value="ORE08574.1"/>
    <property type="molecule type" value="Genomic_DNA"/>
</dbReference>
<dbReference type="VEuPathDB" id="FungiDB:BCV72DRAFT_224679"/>
<dbReference type="AlphaFoldDB" id="A0A1X0R9C8"/>